<comment type="caution">
    <text evidence="1">The sequence shown here is derived from an EMBL/GenBank/DDBJ whole genome shotgun (WGS) entry which is preliminary data.</text>
</comment>
<evidence type="ECO:0000313" key="1">
    <source>
        <dbReference type="EMBL" id="MBD1430303.1"/>
    </source>
</evidence>
<evidence type="ECO:0000313" key="2">
    <source>
        <dbReference type="Proteomes" id="UP000651271"/>
    </source>
</evidence>
<sequence length="135" mass="16266">MAIISKEAEVQEELITIYEHLLNKRSIIQDELKSIRKRFEKQCDVFIMNGYNEEKSPIITNKIYHTKFIEYDTHCHIIDIVNDFKDVYGYFPEYGEMYDTLYRTMLQFANEENYECAAFVKIWVDQIEKIIIQKS</sequence>
<dbReference type="EMBL" id="JACOIJ010000024">
    <property type="protein sequence ID" value="MBD1430303.1"/>
    <property type="molecule type" value="Genomic_DNA"/>
</dbReference>
<dbReference type="Proteomes" id="UP000651271">
    <property type="component" value="Unassembled WGS sequence"/>
</dbReference>
<name>A0ABR7YGG1_9SPHI</name>
<protein>
    <submittedName>
        <fullName evidence="1">Uncharacterized protein</fullName>
    </submittedName>
</protein>
<reference evidence="1 2" key="1">
    <citation type="submission" date="2020-08" db="EMBL/GenBank/DDBJ databases">
        <title>Sphingobacterium sp. DN04309 isolated from aquaculture water.</title>
        <authorList>
            <person name="Zhang M."/>
        </authorList>
    </citation>
    <scope>NUCLEOTIDE SEQUENCE [LARGE SCALE GENOMIC DNA]</scope>
    <source>
        <strain evidence="1 2">DN04309</strain>
    </source>
</reference>
<accession>A0ABR7YGG1</accession>
<proteinExistence type="predicted"/>
<keyword evidence="2" id="KW-1185">Reference proteome</keyword>
<gene>
    <name evidence="1" type="ORF">H8B04_12115</name>
</gene>
<dbReference type="RefSeq" id="WP_190302522.1">
    <property type="nucleotide sequence ID" value="NZ_JACOIJ010000024.1"/>
</dbReference>
<organism evidence="1 2">
    <name type="scientific">Sphingobacterium litopenaei</name>
    <dbReference type="NCBI Taxonomy" id="2763500"/>
    <lineage>
        <taxon>Bacteria</taxon>
        <taxon>Pseudomonadati</taxon>
        <taxon>Bacteroidota</taxon>
        <taxon>Sphingobacteriia</taxon>
        <taxon>Sphingobacteriales</taxon>
        <taxon>Sphingobacteriaceae</taxon>
        <taxon>Sphingobacterium</taxon>
    </lineage>
</organism>